<keyword evidence="8 12" id="KW-0694">RNA-binding</keyword>
<evidence type="ECO:0000313" key="17">
    <source>
        <dbReference type="EMBL" id="PCI76823.1"/>
    </source>
</evidence>
<evidence type="ECO:0000256" key="11">
    <source>
        <dbReference type="ARBA" id="ARBA00048802"/>
    </source>
</evidence>
<dbReference type="InterPro" id="IPR018517">
    <property type="entry name" value="tRNA_hU_synthase_CS"/>
</dbReference>
<name>A0A2A4X2J2_9GAMM</name>
<dbReference type="Proteomes" id="UP000218767">
    <property type="component" value="Unassembled WGS sequence"/>
</dbReference>
<dbReference type="InterPro" id="IPR024036">
    <property type="entry name" value="tRNA-dHydroUridine_Synthase_C"/>
</dbReference>
<sequence length="334" mass="36657">MIDVGPYKLRNSLFLAPMVGVSDTPFREICTEAGAGLTVAEMLTSNAELWQNERNRLKRVKPKNHGPHVVQIAGSDPELMAQAAALNAELGADGIDINMGCPAKKVLKKAAGSALLKDAELVERILKAVVARVDVPVTLKIRTGWSSETRNGVEIAKIAEDSGISLLTVHGRTRECRFKGHAEYDTIAEIKSAISIPVIANGDIDSPRKAAAVLKHTQADGLMIGRSAQGRPWIFREIEHYLATGETLPEIDLKTRLDIIFSHLMKLHSFYGDVKGVWYARKHVAAYVKELLESREFMKNFNAIESPAAQLDCIFAYFSRLDEGLIQEQGAEAA</sequence>
<dbReference type="EC" id="1.3.1.-" evidence="12"/>
<keyword evidence="3 12" id="KW-0820">tRNA-binding</keyword>
<evidence type="ECO:0000256" key="4">
    <source>
        <dbReference type="ARBA" id="ARBA00022630"/>
    </source>
</evidence>
<keyword evidence="4 12" id="KW-0285">Flavoprotein</keyword>
<evidence type="ECO:0000256" key="13">
    <source>
        <dbReference type="PIRNR" id="PIRNR006621"/>
    </source>
</evidence>
<comment type="cofactor">
    <cofactor evidence="1 12 13 15">
        <name>FMN</name>
        <dbReference type="ChEBI" id="CHEBI:58210"/>
    </cofactor>
</comment>
<protein>
    <recommendedName>
        <fullName evidence="12">tRNA-dihydrouridine synthase B</fullName>
        <ecNumber evidence="12">1.3.1.-</ecNumber>
    </recommendedName>
</protein>
<evidence type="ECO:0000256" key="14">
    <source>
        <dbReference type="PIRSR" id="PIRSR006621-1"/>
    </source>
</evidence>
<dbReference type="InterPro" id="IPR013785">
    <property type="entry name" value="Aldolase_TIM"/>
</dbReference>
<dbReference type="InterPro" id="IPR001269">
    <property type="entry name" value="DUS_fam"/>
</dbReference>
<keyword evidence="6 12" id="KW-0819">tRNA processing</keyword>
<comment type="catalytic activity">
    <reaction evidence="10 12">
        <text>a 5,6-dihydrouridine in tRNA + NADP(+) = a uridine in tRNA + NADPH + H(+)</text>
        <dbReference type="Rhea" id="RHEA:23624"/>
        <dbReference type="Rhea" id="RHEA-COMP:13339"/>
        <dbReference type="Rhea" id="RHEA-COMP:13887"/>
        <dbReference type="ChEBI" id="CHEBI:15378"/>
        <dbReference type="ChEBI" id="CHEBI:57783"/>
        <dbReference type="ChEBI" id="CHEBI:58349"/>
        <dbReference type="ChEBI" id="CHEBI:65315"/>
        <dbReference type="ChEBI" id="CHEBI:74443"/>
    </reaction>
</comment>
<dbReference type="HAMAP" id="MF_02042">
    <property type="entry name" value="DusB_subfam"/>
    <property type="match status" value="1"/>
</dbReference>
<dbReference type="GO" id="GO:0017150">
    <property type="term" value="F:tRNA dihydrouridine synthase activity"/>
    <property type="evidence" value="ECO:0007669"/>
    <property type="project" value="UniProtKB-UniRule"/>
</dbReference>
<evidence type="ECO:0000256" key="6">
    <source>
        <dbReference type="ARBA" id="ARBA00022694"/>
    </source>
</evidence>
<organism evidence="17 18">
    <name type="scientific">SAR86 cluster bacterium</name>
    <dbReference type="NCBI Taxonomy" id="2030880"/>
    <lineage>
        <taxon>Bacteria</taxon>
        <taxon>Pseudomonadati</taxon>
        <taxon>Pseudomonadota</taxon>
        <taxon>Gammaproteobacteria</taxon>
        <taxon>SAR86 cluster</taxon>
    </lineage>
</organism>
<evidence type="ECO:0000256" key="10">
    <source>
        <dbReference type="ARBA" id="ARBA00048205"/>
    </source>
</evidence>
<evidence type="ECO:0000313" key="18">
    <source>
        <dbReference type="Proteomes" id="UP000218767"/>
    </source>
</evidence>
<evidence type="ECO:0000256" key="5">
    <source>
        <dbReference type="ARBA" id="ARBA00022643"/>
    </source>
</evidence>
<dbReference type="PANTHER" id="PTHR45846">
    <property type="entry name" value="TRNA-DIHYDROURIDINE(47) SYNTHASE [NAD(P)(+)]-LIKE"/>
    <property type="match status" value="1"/>
</dbReference>
<keyword evidence="5 12" id="KW-0288">FMN</keyword>
<dbReference type="InterPro" id="IPR035587">
    <property type="entry name" value="DUS-like_FMN-bd"/>
</dbReference>
<comment type="similarity">
    <text evidence="13">Belongs to the dus family.</text>
</comment>
<feature type="active site" description="Proton donor" evidence="12 14">
    <location>
        <position position="101"/>
    </location>
</feature>
<feature type="binding site" evidence="12">
    <location>
        <begin position="201"/>
        <end position="203"/>
    </location>
    <ligand>
        <name>FMN</name>
        <dbReference type="ChEBI" id="CHEBI:58210"/>
    </ligand>
</feature>
<evidence type="ECO:0000259" key="16">
    <source>
        <dbReference type="Pfam" id="PF01207"/>
    </source>
</evidence>
<feature type="binding site" evidence="12 15">
    <location>
        <position position="140"/>
    </location>
    <ligand>
        <name>FMN</name>
        <dbReference type="ChEBI" id="CHEBI:58210"/>
    </ligand>
</feature>
<accession>A0A2A4X2J2</accession>
<dbReference type="AlphaFoldDB" id="A0A2A4X2J2"/>
<dbReference type="InterPro" id="IPR032887">
    <property type="entry name" value="DusB"/>
</dbReference>
<keyword evidence="9 12" id="KW-0560">Oxidoreductase</keyword>
<evidence type="ECO:0000256" key="7">
    <source>
        <dbReference type="ARBA" id="ARBA00022857"/>
    </source>
</evidence>
<evidence type="ECO:0000256" key="8">
    <source>
        <dbReference type="ARBA" id="ARBA00022884"/>
    </source>
</evidence>
<evidence type="ECO:0000256" key="2">
    <source>
        <dbReference type="ARBA" id="ARBA00002790"/>
    </source>
</evidence>
<keyword evidence="7 12" id="KW-0521">NADP</keyword>
<dbReference type="PROSITE" id="PS01136">
    <property type="entry name" value="UPF0034"/>
    <property type="match status" value="1"/>
</dbReference>
<feature type="domain" description="DUS-like FMN-binding" evidence="16">
    <location>
        <begin position="15"/>
        <end position="312"/>
    </location>
</feature>
<dbReference type="GO" id="GO:0050660">
    <property type="term" value="F:flavin adenine dinucleotide binding"/>
    <property type="evidence" value="ECO:0007669"/>
    <property type="project" value="InterPro"/>
</dbReference>
<comment type="similarity">
    <text evidence="12">Belongs to the Dus family. DusB subfamily.</text>
</comment>
<comment type="catalytic activity">
    <reaction evidence="11 12">
        <text>a 5,6-dihydrouridine in tRNA + NAD(+) = a uridine in tRNA + NADH + H(+)</text>
        <dbReference type="Rhea" id="RHEA:54452"/>
        <dbReference type="Rhea" id="RHEA-COMP:13339"/>
        <dbReference type="Rhea" id="RHEA-COMP:13887"/>
        <dbReference type="ChEBI" id="CHEBI:15378"/>
        <dbReference type="ChEBI" id="CHEBI:57540"/>
        <dbReference type="ChEBI" id="CHEBI:57945"/>
        <dbReference type="ChEBI" id="CHEBI:65315"/>
        <dbReference type="ChEBI" id="CHEBI:74443"/>
    </reaction>
</comment>
<dbReference type="CDD" id="cd02801">
    <property type="entry name" value="DUS_like_FMN"/>
    <property type="match status" value="1"/>
</dbReference>
<dbReference type="Gene3D" id="3.20.20.70">
    <property type="entry name" value="Aldolase class I"/>
    <property type="match status" value="1"/>
</dbReference>
<feature type="binding site" evidence="12 15">
    <location>
        <position position="71"/>
    </location>
    <ligand>
        <name>FMN</name>
        <dbReference type="ChEBI" id="CHEBI:58210"/>
    </ligand>
</feature>
<evidence type="ECO:0000256" key="3">
    <source>
        <dbReference type="ARBA" id="ARBA00022555"/>
    </source>
</evidence>
<comment type="caution">
    <text evidence="12">Lacks conserved residue(s) required for the propagation of feature annotation.</text>
</comment>
<dbReference type="InterPro" id="IPR004652">
    <property type="entry name" value="DusB-like"/>
</dbReference>
<evidence type="ECO:0000256" key="9">
    <source>
        <dbReference type="ARBA" id="ARBA00023002"/>
    </source>
</evidence>
<dbReference type="GO" id="GO:0000049">
    <property type="term" value="F:tRNA binding"/>
    <property type="evidence" value="ECO:0007669"/>
    <property type="project" value="UniProtKB-UniRule"/>
</dbReference>
<dbReference type="Gene3D" id="1.10.1200.80">
    <property type="entry name" value="Putative flavin oxidoreducatase, domain 2"/>
    <property type="match status" value="1"/>
</dbReference>
<evidence type="ECO:0000256" key="15">
    <source>
        <dbReference type="PIRSR" id="PIRSR006621-2"/>
    </source>
</evidence>
<evidence type="ECO:0000256" key="12">
    <source>
        <dbReference type="HAMAP-Rule" id="MF_02042"/>
    </source>
</evidence>
<dbReference type="PANTHER" id="PTHR45846:SF1">
    <property type="entry name" value="TRNA-DIHYDROURIDINE(47) SYNTHASE [NAD(P)(+)]-LIKE"/>
    <property type="match status" value="1"/>
</dbReference>
<dbReference type="SUPFAM" id="SSF51395">
    <property type="entry name" value="FMN-linked oxidoreductases"/>
    <property type="match status" value="1"/>
</dbReference>
<proteinExistence type="inferred from homology"/>
<keyword evidence="15" id="KW-0547">Nucleotide-binding</keyword>
<feature type="binding site" evidence="15">
    <location>
        <position position="170"/>
    </location>
    <ligand>
        <name>FMN</name>
        <dbReference type="ChEBI" id="CHEBI:58210"/>
    </ligand>
</feature>
<feature type="binding site" evidence="15">
    <location>
        <begin position="17"/>
        <end position="19"/>
    </location>
    <ligand>
        <name>FMN</name>
        <dbReference type="ChEBI" id="CHEBI:58210"/>
    </ligand>
</feature>
<dbReference type="Pfam" id="PF01207">
    <property type="entry name" value="Dus"/>
    <property type="match status" value="1"/>
</dbReference>
<comment type="function">
    <text evidence="2 12 13">Catalyzes the synthesis of 5,6-dihydrouridine (D), a modified base found in the D-loop of most tRNAs, via the reduction of the C5-C6 double bond in target uridines.</text>
</comment>
<dbReference type="NCBIfam" id="TIGR00737">
    <property type="entry name" value="nifR3_yhdG"/>
    <property type="match status" value="1"/>
</dbReference>
<reference evidence="18" key="1">
    <citation type="submission" date="2017-08" db="EMBL/GenBank/DDBJ databases">
        <title>A dynamic microbial community with high functional redundancy inhabits the cold, oxic subseafloor aquifer.</title>
        <authorList>
            <person name="Tully B.J."/>
            <person name="Wheat C.G."/>
            <person name="Glazer B.T."/>
            <person name="Huber J.A."/>
        </authorList>
    </citation>
    <scope>NUCLEOTIDE SEQUENCE [LARGE SCALE GENOMIC DNA]</scope>
</reference>
<dbReference type="EMBL" id="NVUL01000052">
    <property type="protein sequence ID" value="PCI76823.1"/>
    <property type="molecule type" value="Genomic_DNA"/>
</dbReference>
<feature type="binding site" evidence="12 15">
    <location>
        <begin position="225"/>
        <end position="226"/>
    </location>
    <ligand>
        <name>FMN</name>
        <dbReference type="ChEBI" id="CHEBI:58210"/>
    </ligand>
</feature>
<dbReference type="GO" id="GO:0010181">
    <property type="term" value="F:FMN binding"/>
    <property type="evidence" value="ECO:0007669"/>
    <property type="project" value="UniProtKB-UniRule"/>
</dbReference>
<comment type="caution">
    <text evidence="17">The sequence shown here is derived from an EMBL/GenBank/DDBJ whole genome shotgun (WGS) entry which is preliminary data.</text>
</comment>
<gene>
    <name evidence="12" type="primary">dusB</name>
    <name evidence="17" type="ORF">COB20_09715</name>
</gene>
<evidence type="ECO:0000256" key="1">
    <source>
        <dbReference type="ARBA" id="ARBA00001917"/>
    </source>
</evidence>
<dbReference type="PIRSF" id="PIRSF006621">
    <property type="entry name" value="Dus"/>
    <property type="match status" value="1"/>
</dbReference>